<feature type="active site" description="Proton acceptor" evidence="7">
    <location>
        <position position="22"/>
    </location>
</feature>
<protein>
    <recommendedName>
        <fullName evidence="6 7">Peptidyl-tRNA hydrolase</fullName>
        <shortName evidence="7">Pth</shortName>
        <ecNumber evidence="1 7">3.1.1.29</ecNumber>
    </recommendedName>
</protein>
<dbReference type="GO" id="GO:0005737">
    <property type="term" value="C:cytoplasm"/>
    <property type="evidence" value="ECO:0007669"/>
    <property type="project" value="UniProtKB-SubCell"/>
</dbReference>
<dbReference type="EC" id="3.1.1.29" evidence="1 7"/>
<evidence type="ECO:0000256" key="6">
    <source>
        <dbReference type="ARBA" id="ARBA00050038"/>
    </source>
</evidence>
<dbReference type="NCBIfam" id="TIGR00447">
    <property type="entry name" value="pth"/>
    <property type="match status" value="1"/>
</dbReference>
<comment type="catalytic activity">
    <reaction evidence="7 8">
        <text>an N-acyl-L-alpha-aminoacyl-tRNA + H2O = an N-acyl-L-amino acid + a tRNA + H(+)</text>
        <dbReference type="Rhea" id="RHEA:54448"/>
        <dbReference type="Rhea" id="RHEA-COMP:10123"/>
        <dbReference type="Rhea" id="RHEA-COMP:13883"/>
        <dbReference type="ChEBI" id="CHEBI:15377"/>
        <dbReference type="ChEBI" id="CHEBI:15378"/>
        <dbReference type="ChEBI" id="CHEBI:59874"/>
        <dbReference type="ChEBI" id="CHEBI:78442"/>
        <dbReference type="ChEBI" id="CHEBI:138191"/>
        <dbReference type="EC" id="3.1.1.29"/>
    </reaction>
</comment>
<evidence type="ECO:0000256" key="5">
    <source>
        <dbReference type="ARBA" id="ARBA00038063"/>
    </source>
</evidence>
<dbReference type="InterPro" id="IPR001328">
    <property type="entry name" value="Pept_tRNA_hydro"/>
</dbReference>
<evidence type="ECO:0000313" key="11">
    <source>
        <dbReference type="Proteomes" id="UP000027644"/>
    </source>
</evidence>
<dbReference type="Proteomes" id="UP000027644">
    <property type="component" value="Unassembled WGS sequence"/>
</dbReference>
<comment type="subcellular location">
    <subcellularLocation>
        <location evidence="7">Cytoplasm</location>
    </subcellularLocation>
</comment>
<evidence type="ECO:0000256" key="9">
    <source>
        <dbReference type="RuleBase" id="RU004320"/>
    </source>
</evidence>
<evidence type="ECO:0000256" key="1">
    <source>
        <dbReference type="ARBA" id="ARBA00013260"/>
    </source>
</evidence>
<dbReference type="SUPFAM" id="SSF53178">
    <property type="entry name" value="Peptidyl-tRNA hydrolase-like"/>
    <property type="match status" value="1"/>
</dbReference>
<dbReference type="FunFam" id="3.40.50.1470:FF:000001">
    <property type="entry name" value="Peptidyl-tRNA hydrolase"/>
    <property type="match status" value="1"/>
</dbReference>
<dbReference type="Pfam" id="PF01195">
    <property type="entry name" value="Pept_tRNA_hydro"/>
    <property type="match status" value="1"/>
</dbReference>
<comment type="function">
    <text evidence="7">Hydrolyzes ribosome-free peptidyl-tRNAs (with 1 or more amino acids incorporated), which drop off the ribosome during protein synthesis, or as a result of ribosome stalling.</text>
</comment>
<dbReference type="PANTHER" id="PTHR17224">
    <property type="entry name" value="PEPTIDYL-TRNA HYDROLASE"/>
    <property type="match status" value="1"/>
</dbReference>
<name>A0A074V5S9_9NEIS</name>
<keyword evidence="4 7" id="KW-0694">RNA-binding</keyword>
<evidence type="ECO:0000256" key="2">
    <source>
        <dbReference type="ARBA" id="ARBA00022555"/>
    </source>
</evidence>
<comment type="caution">
    <text evidence="10">The sequence shown here is derived from an EMBL/GenBank/DDBJ whole genome shotgun (WGS) entry which is preliminary data.</text>
</comment>
<proteinExistence type="inferred from homology"/>
<keyword evidence="7" id="KW-0963">Cytoplasm</keyword>
<feature type="site" description="Discriminates between blocked and unblocked aminoacyl-tRNA" evidence="7">
    <location>
        <position position="12"/>
    </location>
</feature>
<dbReference type="GO" id="GO:0072344">
    <property type="term" value="P:rescue of stalled ribosome"/>
    <property type="evidence" value="ECO:0007669"/>
    <property type="project" value="UniProtKB-UniRule"/>
</dbReference>
<dbReference type="GO" id="GO:0004045">
    <property type="term" value="F:peptidyl-tRNA hydrolase activity"/>
    <property type="evidence" value="ECO:0007669"/>
    <property type="project" value="UniProtKB-UniRule"/>
</dbReference>
<dbReference type="PANTHER" id="PTHR17224:SF1">
    <property type="entry name" value="PEPTIDYL-TRNA HYDROLASE"/>
    <property type="match status" value="1"/>
</dbReference>
<dbReference type="InterPro" id="IPR036416">
    <property type="entry name" value="Pept_tRNA_hydro_sf"/>
</dbReference>
<gene>
    <name evidence="7" type="primary">pth</name>
    <name evidence="10" type="ORF">SASC598J21_014760</name>
</gene>
<dbReference type="CDD" id="cd00462">
    <property type="entry name" value="PTH"/>
    <property type="match status" value="1"/>
</dbReference>
<dbReference type="GO" id="GO:0000049">
    <property type="term" value="F:tRNA binding"/>
    <property type="evidence" value="ECO:0007669"/>
    <property type="project" value="UniProtKB-UniRule"/>
</dbReference>
<feature type="binding site" evidence="7">
    <location>
        <position position="68"/>
    </location>
    <ligand>
        <name>tRNA</name>
        <dbReference type="ChEBI" id="CHEBI:17843"/>
    </ligand>
</feature>
<sequence>MSHIRLIVGLGNPGTEYEHTRHNIGFDFVDELARLWKISLKEEKKFFGQVAKVNLPENEIWLLKPSTYMNKSGTSVQSIAKFFKISPEEILVIHDELDISCGQIRFKKGGGNGGHNGLKDIQAWLGTADFYRLRLGIGHPGDRNLVVHYVLHKPLAEEKVLIDEALHKSLNAIPLLLEGEFGRARQQLHSK</sequence>
<dbReference type="Gene3D" id="3.40.50.1470">
    <property type="entry name" value="Peptidyl-tRNA hydrolase"/>
    <property type="match status" value="1"/>
</dbReference>
<dbReference type="EMBL" id="AVQL01000445">
    <property type="protein sequence ID" value="KEQ00788.1"/>
    <property type="molecule type" value="Genomic_DNA"/>
</dbReference>
<comment type="subunit">
    <text evidence="7">Monomer.</text>
</comment>
<feature type="binding site" evidence="7">
    <location>
        <position position="116"/>
    </location>
    <ligand>
        <name>tRNA</name>
        <dbReference type="ChEBI" id="CHEBI:17843"/>
    </ligand>
</feature>
<evidence type="ECO:0000256" key="7">
    <source>
        <dbReference type="HAMAP-Rule" id="MF_00083"/>
    </source>
</evidence>
<keyword evidence="2 7" id="KW-0820">tRNA-binding</keyword>
<dbReference type="PROSITE" id="PS01196">
    <property type="entry name" value="PEPT_TRNA_HYDROL_2"/>
    <property type="match status" value="1"/>
</dbReference>
<evidence type="ECO:0000256" key="3">
    <source>
        <dbReference type="ARBA" id="ARBA00022801"/>
    </source>
</evidence>
<dbReference type="AlphaFoldDB" id="A0A074V5S9"/>
<dbReference type="HAMAP" id="MF_00083">
    <property type="entry name" value="Pept_tRNA_hydro_bact"/>
    <property type="match status" value="1"/>
</dbReference>
<accession>A0A074V5S9</accession>
<dbReference type="PROSITE" id="PS01195">
    <property type="entry name" value="PEPT_TRNA_HYDROL_1"/>
    <property type="match status" value="1"/>
</dbReference>
<dbReference type="InterPro" id="IPR018171">
    <property type="entry name" value="Pept_tRNA_hydro_CS"/>
</dbReference>
<organism evidence="10 11">
    <name type="scientific">Snodgrassella alvi SCGC AB-598-J21</name>
    <dbReference type="NCBI Taxonomy" id="1385367"/>
    <lineage>
        <taxon>Bacteria</taxon>
        <taxon>Pseudomonadati</taxon>
        <taxon>Pseudomonadota</taxon>
        <taxon>Betaproteobacteria</taxon>
        <taxon>Neisseriales</taxon>
        <taxon>Neisseriaceae</taxon>
        <taxon>Snodgrassella</taxon>
    </lineage>
</organism>
<feature type="binding site" evidence="7">
    <location>
        <position position="70"/>
    </location>
    <ligand>
        <name>tRNA</name>
        <dbReference type="ChEBI" id="CHEBI:17843"/>
    </ligand>
</feature>
<evidence type="ECO:0000313" key="10">
    <source>
        <dbReference type="EMBL" id="KEQ00788.1"/>
    </source>
</evidence>
<evidence type="ECO:0000256" key="4">
    <source>
        <dbReference type="ARBA" id="ARBA00022884"/>
    </source>
</evidence>
<keyword evidence="3 7" id="KW-0378">Hydrolase</keyword>
<feature type="binding site" evidence="7">
    <location>
        <position position="17"/>
    </location>
    <ligand>
        <name>tRNA</name>
        <dbReference type="ChEBI" id="CHEBI:17843"/>
    </ligand>
</feature>
<evidence type="ECO:0000256" key="8">
    <source>
        <dbReference type="RuleBase" id="RU000673"/>
    </source>
</evidence>
<comment type="function">
    <text evidence="7">Catalyzes the release of premature peptidyl moieties from peptidyl-tRNA molecules trapped in stalled 50S ribosomal subunits, and thus maintains levels of free tRNAs and 50S ribosomes.</text>
</comment>
<comment type="similarity">
    <text evidence="5 7 9">Belongs to the PTH family.</text>
</comment>
<reference evidence="10 11" key="1">
    <citation type="journal article" date="2014" name="PLoS Genet.">
        <title>Hidden diversity in honey bee gut symbionts detected by single-cell genomics.</title>
        <authorList>
            <person name="Engel P."/>
            <person name="Stepanauskas R."/>
            <person name="Moran N."/>
        </authorList>
    </citation>
    <scope>NUCLEOTIDE SEQUENCE [LARGE SCALE GENOMIC DNA]</scope>
    <source>
        <strain evidence="10 11">SCGC AB-598-J21</strain>
    </source>
</reference>
<feature type="site" description="Stabilizes the basic form of H active site to accept a proton" evidence="7">
    <location>
        <position position="95"/>
    </location>
</feature>
<dbReference type="GO" id="GO:0006515">
    <property type="term" value="P:protein quality control for misfolded or incompletely synthesized proteins"/>
    <property type="evidence" value="ECO:0007669"/>
    <property type="project" value="UniProtKB-UniRule"/>
</dbReference>